<keyword evidence="2" id="KW-1185">Reference proteome</keyword>
<proteinExistence type="predicted"/>
<sequence>MTDNKIQPTTPISCDTCAAACCRLEVVCLSEGDIPDQYTTENTWGNTLMARLEDGWCAALNRDTMRCRIYASRPLGCRELELGGEDCLAERARCRI</sequence>
<evidence type="ECO:0000313" key="2">
    <source>
        <dbReference type="Proteomes" id="UP000483379"/>
    </source>
</evidence>
<dbReference type="Proteomes" id="UP000483379">
    <property type="component" value="Unassembled WGS sequence"/>
</dbReference>
<evidence type="ECO:0000313" key="1">
    <source>
        <dbReference type="EMBL" id="NEV61865.1"/>
    </source>
</evidence>
<dbReference type="Pfam" id="PF03692">
    <property type="entry name" value="CxxCxxCC"/>
    <property type="match status" value="1"/>
</dbReference>
<accession>A0A6M0K0N4</accession>
<name>A0A6M0K0N4_9GAMM</name>
<organism evidence="1 2">
    <name type="scientific">Thiorhodococcus minor</name>
    <dbReference type="NCBI Taxonomy" id="57489"/>
    <lineage>
        <taxon>Bacteria</taxon>
        <taxon>Pseudomonadati</taxon>
        <taxon>Pseudomonadota</taxon>
        <taxon>Gammaproteobacteria</taxon>
        <taxon>Chromatiales</taxon>
        <taxon>Chromatiaceae</taxon>
        <taxon>Thiorhodococcus</taxon>
    </lineage>
</organism>
<comment type="caution">
    <text evidence="1">The sequence shown here is derived from an EMBL/GenBank/DDBJ whole genome shotgun (WGS) entry which is preliminary data.</text>
</comment>
<reference evidence="1 2" key="1">
    <citation type="submission" date="2020-02" db="EMBL/GenBank/DDBJ databases">
        <title>Genome sequences of Thiorhodococcus mannitoliphagus and Thiorhodococcus minor, purple sulfur photosynthetic bacteria in the gammaproteobacterial family, Chromatiaceae.</title>
        <authorList>
            <person name="Aviles F.A."/>
            <person name="Meyer T.E."/>
            <person name="Kyndt J.A."/>
        </authorList>
    </citation>
    <scope>NUCLEOTIDE SEQUENCE [LARGE SCALE GENOMIC DNA]</scope>
    <source>
        <strain evidence="1 2">DSM 11518</strain>
    </source>
</reference>
<dbReference type="RefSeq" id="WP_164452338.1">
    <property type="nucleotide sequence ID" value="NZ_JAAIJQ010000018.1"/>
</dbReference>
<dbReference type="EMBL" id="JAAIJQ010000018">
    <property type="protein sequence ID" value="NEV61865.1"/>
    <property type="molecule type" value="Genomic_DNA"/>
</dbReference>
<gene>
    <name evidence="1" type="ORF">G3446_08170</name>
</gene>
<protein>
    <submittedName>
        <fullName evidence="1">YkgJ family cysteine cluster protein</fullName>
    </submittedName>
</protein>
<dbReference type="InterPro" id="IPR005358">
    <property type="entry name" value="Puta_zinc/iron-chelating_dom"/>
</dbReference>
<dbReference type="AlphaFoldDB" id="A0A6M0K0N4"/>